<dbReference type="Gene3D" id="3.30.565.10">
    <property type="entry name" value="Histidine kinase-like ATPase, C-terminal domain"/>
    <property type="match status" value="1"/>
</dbReference>
<dbReference type="SMART" id="SM00331">
    <property type="entry name" value="PP2C_SIG"/>
    <property type="match status" value="1"/>
</dbReference>
<reference evidence="3 4" key="1">
    <citation type="submission" date="2017-06" db="EMBL/GenBank/DDBJ databases">
        <authorList>
            <person name="Kim H.J."/>
            <person name="Triplett B.A."/>
        </authorList>
    </citation>
    <scope>NUCLEOTIDE SEQUENCE [LARGE SCALE GENOMIC DNA]</scope>
    <source>
        <strain evidence="3 4">DSM 44272</strain>
    </source>
</reference>
<dbReference type="SUPFAM" id="SSF81606">
    <property type="entry name" value="PP2C-like"/>
    <property type="match status" value="1"/>
</dbReference>
<dbReference type="InterPro" id="IPR029016">
    <property type="entry name" value="GAF-like_dom_sf"/>
</dbReference>
<dbReference type="Gene3D" id="3.30.450.40">
    <property type="match status" value="1"/>
</dbReference>
<dbReference type="InterPro" id="IPR036890">
    <property type="entry name" value="HATPase_C_sf"/>
</dbReference>
<dbReference type="InterPro" id="IPR003594">
    <property type="entry name" value="HATPase_dom"/>
</dbReference>
<dbReference type="CDD" id="cd16936">
    <property type="entry name" value="HATPase_RsbW-like"/>
    <property type="match status" value="1"/>
</dbReference>
<organism evidence="3 4">
    <name type="scientific">Blastococcus mobilis</name>
    <dbReference type="NCBI Taxonomy" id="1938746"/>
    <lineage>
        <taxon>Bacteria</taxon>
        <taxon>Bacillati</taxon>
        <taxon>Actinomycetota</taxon>
        <taxon>Actinomycetes</taxon>
        <taxon>Geodermatophilales</taxon>
        <taxon>Geodermatophilaceae</taxon>
        <taxon>Blastococcus</taxon>
    </lineage>
</organism>
<dbReference type="SUPFAM" id="SSF55781">
    <property type="entry name" value="GAF domain-like"/>
    <property type="match status" value="1"/>
</dbReference>
<evidence type="ECO:0000313" key="4">
    <source>
        <dbReference type="Proteomes" id="UP000198403"/>
    </source>
</evidence>
<dbReference type="EMBL" id="FZNO01000054">
    <property type="protein sequence ID" value="SNR98019.1"/>
    <property type="molecule type" value="Genomic_DNA"/>
</dbReference>
<name>A0A239AR40_9ACTN</name>
<keyword evidence="1" id="KW-0378">Hydrolase</keyword>
<keyword evidence="4" id="KW-1185">Reference proteome</keyword>
<feature type="domain" description="PPM-type phosphatase" evidence="2">
    <location>
        <begin position="459"/>
        <end position="682"/>
    </location>
</feature>
<dbReference type="InterPro" id="IPR052016">
    <property type="entry name" value="Bact_Sigma-Reg"/>
</dbReference>
<dbReference type="AlphaFoldDB" id="A0A239AR40"/>
<dbReference type="Pfam" id="PF13581">
    <property type="entry name" value="HATPase_c_2"/>
    <property type="match status" value="1"/>
</dbReference>
<accession>A0A239AR40</accession>
<dbReference type="InterPro" id="IPR036457">
    <property type="entry name" value="PPM-type-like_dom_sf"/>
</dbReference>
<evidence type="ECO:0000256" key="1">
    <source>
        <dbReference type="ARBA" id="ARBA00022801"/>
    </source>
</evidence>
<dbReference type="PANTHER" id="PTHR43156">
    <property type="entry name" value="STAGE II SPORULATION PROTEIN E-RELATED"/>
    <property type="match status" value="1"/>
</dbReference>
<proteinExistence type="predicted"/>
<dbReference type="SUPFAM" id="SSF55874">
    <property type="entry name" value="ATPase domain of HSP90 chaperone/DNA topoisomerase II/histidine kinase"/>
    <property type="match status" value="1"/>
</dbReference>
<dbReference type="Proteomes" id="UP000198403">
    <property type="component" value="Unassembled WGS sequence"/>
</dbReference>
<evidence type="ECO:0000259" key="2">
    <source>
        <dbReference type="SMART" id="SM00331"/>
    </source>
</evidence>
<dbReference type="Pfam" id="PF07228">
    <property type="entry name" value="SpoIIE"/>
    <property type="match status" value="1"/>
</dbReference>
<gene>
    <name evidence="3" type="ORF">SAMN06272737_1541</name>
</gene>
<evidence type="ECO:0000313" key="3">
    <source>
        <dbReference type="EMBL" id="SNR98019.1"/>
    </source>
</evidence>
<dbReference type="InterPro" id="IPR001932">
    <property type="entry name" value="PPM-type_phosphatase-like_dom"/>
</dbReference>
<dbReference type="GO" id="GO:0016791">
    <property type="term" value="F:phosphatase activity"/>
    <property type="evidence" value="ECO:0007669"/>
    <property type="project" value="TreeGrafter"/>
</dbReference>
<sequence length="684" mass="73136">MRFPPDIRSIRLVRRIIHDVLADTADVGSAGVGGDVPDFVDDVVLLASELCENAVLHAGTAFDLAVVAGDDEVTVAVTDRGAGALELQLAEPRQRYGRAATHGRGLTLIARLATSWGTRHHADGQHTVWFTVARRSAPRVAVPETLVPAHERTWSAAEEARWLLHVPSSLARRLDPADLVRELAARLRDVVDATAVVVEVDRGDGSGARELARAGALTLEGAVPPGRSLDVPLPTTTGLHGTIRLVLREGADAVRARELTELIAGRIAITAESQFLQEVDQRRRAWTTYLVEASELLGQSLDLDMTVALVPQLVVPRLGTWCAVLLPEASRRLRLAAIAHADEDRLPELRAVLDPDAVPGPPPQLRDRLAAAHRGAAPSWFSEPEDGVAVALRTSGTSTGMLLVGRPAGRSHSPEDLLLIDDIARRAALAVHNARTVGEHVQVSQTLQAALLPRALPQVPQIDFAAEYLPASTGADVSGDFYDVVTVGPQQWLVTIGDVCGKGARAAARTGLVRDVLRALVREGRPLVRAIEMLNDVMVEAGDPQQFCTLAVVMLSRAEHEGWSAVTIDLVLAGHAQPVVIRDDGTAELIGRFGTALGLFEAVDLHCTRHLLAAGETLLLYTDGVTECRRGTEQFEEKRLLEAAAAASGTSAARLVATVREAVQRFAPGSCSDDIALLAVRVEP</sequence>
<protein>
    <submittedName>
        <fullName evidence="3">Serine phosphatase RsbU, regulator of sigma subunit</fullName>
    </submittedName>
</protein>
<dbReference type="PANTHER" id="PTHR43156:SF2">
    <property type="entry name" value="STAGE II SPORULATION PROTEIN E"/>
    <property type="match status" value="1"/>
</dbReference>
<dbReference type="Gene3D" id="3.60.40.10">
    <property type="entry name" value="PPM-type phosphatase domain"/>
    <property type="match status" value="1"/>
</dbReference>